<dbReference type="EMBL" id="KB743340">
    <property type="protein sequence ID" value="EOA99334.1"/>
    <property type="molecule type" value="Genomic_DNA"/>
</dbReference>
<evidence type="ECO:0000313" key="3">
    <source>
        <dbReference type="EMBL" id="EOA99334.1"/>
    </source>
</evidence>
<feature type="region of interest" description="Disordered" evidence="1">
    <location>
        <begin position="142"/>
        <end position="161"/>
    </location>
</feature>
<name>R0LCY5_ANAPL</name>
<accession>R0LCY5</accession>
<gene>
    <name evidence="3" type="ORF">Anapl_11980</name>
</gene>
<evidence type="ECO:0000256" key="2">
    <source>
        <dbReference type="SAM" id="Phobius"/>
    </source>
</evidence>
<feature type="region of interest" description="Disordered" evidence="1">
    <location>
        <begin position="522"/>
        <end position="549"/>
    </location>
</feature>
<dbReference type="Proteomes" id="UP000296049">
    <property type="component" value="Unassembled WGS sequence"/>
</dbReference>
<keyword evidence="2" id="KW-0812">Transmembrane</keyword>
<protein>
    <submittedName>
        <fullName evidence="3">Uncharacterized protein</fullName>
    </submittedName>
</protein>
<evidence type="ECO:0000313" key="4">
    <source>
        <dbReference type="Proteomes" id="UP000296049"/>
    </source>
</evidence>
<feature type="compositionally biased region" description="Basic and acidic residues" evidence="1">
    <location>
        <begin position="58"/>
        <end position="70"/>
    </location>
</feature>
<feature type="compositionally biased region" description="Basic and acidic residues" evidence="1">
    <location>
        <begin position="8"/>
        <end position="38"/>
    </location>
</feature>
<keyword evidence="4" id="KW-1185">Reference proteome</keyword>
<proteinExistence type="predicted"/>
<reference evidence="4" key="1">
    <citation type="journal article" date="2013" name="Nat. Genet.">
        <title>The duck genome and transcriptome provide insight into an avian influenza virus reservoir species.</title>
        <authorList>
            <person name="Huang Y."/>
            <person name="Li Y."/>
            <person name="Burt D.W."/>
            <person name="Chen H."/>
            <person name="Zhang Y."/>
            <person name="Qian W."/>
            <person name="Kim H."/>
            <person name="Gan S."/>
            <person name="Zhao Y."/>
            <person name="Li J."/>
            <person name="Yi K."/>
            <person name="Feng H."/>
            <person name="Zhu P."/>
            <person name="Li B."/>
            <person name="Liu Q."/>
            <person name="Fairley S."/>
            <person name="Magor K.E."/>
            <person name="Du Z."/>
            <person name="Hu X."/>
            <person name="Goodman L."/>
            <person name="Tafer H."/>
            <person name="Vignal A."/>
            <person name="Lee T."/>
            <person name="Kim K.W."/>
            <person name="Sheng Z."/>
            <person name="An Y."/>
            <person name="Searle S."/>
            <person name="Herrero J."/>
            <person name="Groenen M.A."/>
            <person name="Crooijmans R.P."/>
            <person name="Faraut T."/>
            <person name="Cai Q."/>
            <person name="Webster R.G."/>
            <person name="Aldridge J.R."/>
            <person name="Warren W.C."/>
            <person name="Bartschat S."/>
            <person name="Kehr S."/>
            <person name="Marz M."/>
            <person name="Stadler P.F."/>
            <person name="Smith J."/>
            <person name="Kraus R.H."/>
            <person name="Zhao Y."/>
            <person name="Ren L."/>
            <person name="Fei J."/>
            <person name="Morisson M."/>
            <person name="Kaiser P."/>
            <person name="Griffin D.K."/>
            <person name="Rao M."/>
            <person name="Pitel F."/>
            <person name="Wang J."/>
            <person name="Li N."/>
        </authorList>
    </citation>
    <scope>NUCLEOTIDE SEQUENCE [LARGE SCALE GENOMIC DNA]</scope>
</reference>
<feature type="region of interest" description="Disordered" evidence="1">
    <location>
        <begin position="1"/>
        <end position="81"/>
    </location>
</feature>
<dbReference type="AlphaFoldDB" id="R0LCY5"/>
<evidence type="ECO:0000256" key="1">
    <source>
        <dbReference type="SAM" id="MobiDB-lite"/>
    </source>
</evidence>
<keyword evidence="2" id="KW-1133">Transmembrane helix</keyword>
<feature type="compositionally biased region" description="Basic and acidic residues" evidence="1">
    <location>
        <begin position="603"/>
        <end position="615"/>
    </location>
</feature>
<feature type="transmembrane region" description="Helical" evidence="2">
    <location>
        <begin position="109"/>
        <end position="130"/>
    </location>
</feature>
<keyword evidence="2" id="KW-0472">Membrane</keyword>
<organism evidence="3 4">
    <name type="scientific">Anas platyrhynchos</name>
    <name type="common">Mallard</name>
    <name type="synonym">Anas boschas</name>
    <dbReference type="NCBI Taxonomy" id="8839"/>
    <lineage>
        <taxon>Eukaryota</taxon>
        <taxon>Metazoa</taxon>
        <taxon>Chordata</taxon>
        <taxon>Craniata</taxon>
        <taxon>Vertebrata</taxon>
        <taxon>Euteleostomi</taxon>
        <taxon>Archelosauria</taxon>
        <taxon>Archosauria</taxon>
        <taxon>Dinosauria</taxon>
        <taxon>Saurischia</taxon>
        <taxon>Theropoda</taxon>
        <taxon>Coelurosauria</taxon>
        <taxon>Aves</taxon>
        <taxon>Neognathae</taxon>
        <taxon>Galloanserae</taxon>
        <taxon>Anseriformes</taxon>
        <taxon>Anatidae</taxon>
        <taxon>Anatinae</taxon>
        <taxon>Anas</taxon>
    </lineage>
</organism>
<sequence length="666" mass="73634">MKRKKEKERKEGRKEGRIKERNLNEAVAKDTKVNKISDSETPYSHPHTPSPRALKNKAGQEERTAHRPREQPAGSGLWPPLKQPHNLDAIFISCRETQPCSSEVDKPSLVKLIVGAQLAVLLLSLGWLLVASPRAQGKLARAGRPHRELWKPRKPFPQPTLRVTGTPAASQTTICISFLTPSQCGGEKGCRKSQVDEEPSVHGAPAAVPTVWAGGGFGWAEHRCPDLAMGAAVARPAPPCDGSTLGWGTPGYLPGKGSTDPSQNTPAEDIIPAFPSIFTSLTLEFAGENVESKLESSKQLTPKDPPKDYEITSPVLLNGEKWRPANNIYSEQQEEWPYKAASKSSVMKIMRKGCIYMHTVRKGSFEVSECTWFSETPEKQLLTREVLNLLLTEQPIIEQGGGNRLPRAALTAQQVEYFGYRIIYSCLTHVSSGANRVAKMQVLIDCLQPTNHPALLQVVVQAEGKHLVIQLERNDSQKAYTTAKCEDSATAGAEQLVSVCDTKGTRVCCRIVVRFSSSGKKKYNNNKRRKINEKEKKWSKKRRERKKKPAARYLRTRIFCMKLDSEAKQILSWTLNPRRFPENVSSCPSDRAVSQGCRGRLKVPPEKQMPTHEARWGGSTRPGCAGAAARRAGPTSSLAGKQGWPSLGVASPSRRAVRINSFTFCR</sequence>
<feature type="region of interest" description="Disordered" evidence="1">
    <location>
        <begin position="601"/>
        <end position="640"/>
    </location>
</feature>